<feature type="region of interest" description="Disordered" evidence="4">
    <location>
        <begin position="77"/>
        <end position="98"/>
    </location>
</feature>
<comment type="caution">
    <text evidence="6">The sequence shown here is derived from an EMBL/GenBank/DDBJ whole genome shotgun (WGS) entry which is preliminary data.</text>
</comment>
<keyword evidence="3 6" id="KW-0418">Kinase</keyword>
<sequence length="503" mass="56731">MVTFWAAITTANLARLSPSDTTEGTAHGFLRLFRDQGYIQDGVFKSKQVFIRLVVKGSDLESDSQFMPMDSAIPASRMPASRAAASRRPPASATPKDAVLVPQPSVRKSAYIPRRVSQIPDIAPPRFMRNPPTYVTMFKRYVSSVNKKGQTCFSIPHDADWEPIQISLDWMDGMDRAKSGEAFHNTGYIGSGSTKRVVYARIGMDEYALAQSSDDNYSAEEQFRMLSEEYRNLQFGEEMRKEFELLAREQDVQLPSFRFHLEGAIFGRFQVLSDSDVDSRARLGHIDFLATRLLPCGPAHKPIQKFTGNDDCGPEPTDPLTMTLHAFSHFVSVYTNNDAILCDLQGMYDGKVMVLIDPQMHTAEPQSRKRMFWDNGPQAIQRFMEHHLRACSDNAVCTRLNLQNLHYETGPSPEHDSDVIPDIDLRPSTPPGKRARSQSILTSPLQRKRSRAPLRHGTSDLFTVEDFLALNDPTRVPLPESNVAICLADNNLFMVDNKFHWNL</sequence>
<keyword evidence="2" id="KW-0808">Transferase</keyword>
<dbReference type="InterPro" id="IPR011009">
    <property type="entry name" value="Kinase-like_dom_sf"/>
</dbReference>
<feature type="compositionally biased region" description="Low complexity" evidence="4">
    <location>
        <begin position="77"/>
        <end position="93"/>
    </location>
</feature>
<name>A0AAW0DX64_9AGAR</name>
<dbReference type="Pfam" id="PF02816">
    <property type="entry name" value="Alpha_kinase"/>
    <property type="match status" value="1"/>
</dbReference>
<dbReference type="GO" id="GO:0005524">
    <property type="term" value="F:ATP binding"/>
    <property type="evidence" value="ECO:0007669"/>
    <property type="project" value="InterPro"/>
</dbReference>
<feature type="region of interest" description="Disordered" evidence="4">
    <location>
        <begin position="427"/>
        <end position="454"/>
    </location>
</feature>
<organism evidence="6 7">
    <name type="scientific">Favolaschia claudopus</name>
    <dbReference type="NCBI Taxonomy" id="2862362"/>
    <lineage>
        <taxon>Eukaryota</taxon>
        <taxon>Fungi</taxon>
        <taxon>Dikarya</taxon>
        <taxon>Basidiomycota</taxon>
        <taxon>Agaricomycotina</taxon>
        <taxon>Agaricomycetes</taxon>
        <taxon>Agaricomycetidae</taxon>
        <taxon>Agaricales</taxon>
        <taxon>Marasmiineae</taxon>
        <taxon>Mycenaceae</taxon>
        <taxon>Favolaschia</taxon>
    </lineage>
</organism>
<accession>A0AAW0DX64</accession>
<proteinExistence type="predicted"/>
<dbReference type="SUPFAM" id="SSF56112">
    <property type="entry name" value="Protein kinase-like (PK-like)"/>
    <property type="match status" value="1"/>
</dbReference>
<keyword evidence="1" id="KW-0723">Serine/threonine-protein kinase</keyword>
<dbReference type="AlphaFoldDB" id="A0AAW0DX64"/>
<dbReference type="CDD" id="cd04515">
    <property type="entry name" value="Alpha_kinase"/>
    <property type="match status" value="1"/>
</dbReference>
<gene>
    <name evidence="6" type="ORF">R3P38DRAFT_2600694</name>
</gene>
<evidence type="ECO:0000313" key="7">
    <source>
        <dbReference type="Proteomes" id="UP001362999"/>
    </source>
</evidence>
<reference evidence="6 7" key="1">
    <citation type="journal article" date="2024" name="J Genomics">
        <title>Draft genome sequencing and assembly of Favolaschia claudopus CIRM-BRFM 2984 isolated from oak limbs.</title>
        <authorList>
            <person name="Navarro D."/>
            <person name="Drula E."/>
            <person name="Chaduli D."/>
            <person name="Cazenave R."/>
            <person name="Ahrendt S."/>
            <person name="Wang J."/>
            <person name="Lipzen A."/>
            <person name="Daum C."/>
            <person name="Barry K."/>
            <person name="Grigoriev I.V."/>
            <person name="Favel A."/>
            <person name="Rosso M.N."/>
            <person name="Martin F."/>
        </authorList>
    </citation>
    <scope>NUCLEOTIDE SEQUENCE [LARGE SCALE GENOMIC DNA]</scope>
    <source>
        <strain evidence="6 7">CIRM-BRFM 2984</strain>
    </source>
</reference>
<dbReference type="GO" id="GO:0004674">
    <property type="term" value="F:protein serine/threonine kinase activity"/>
    <property type="evidence" value="ECO:0007669"/>
    <property type="project" value="UniProtKB-KW"/>
</dbReference>
<dbReference type="InterPro" id="IPR004166">
    <property type="entry name" value="a-kinase_dom"/>
</dbReference>
<keyword evidence="7" id="KW-1185">Reference proteome</keyword>
<evidence type="ECO:0000313" key="6">
    <source>
        <dbReference type="EMBL" id="KAK7055717.1"/>
    </source>
</evidence>
<evidence type="ECO:0000256" key="1">
    <source>
        <dbReference type="ARBA" id="ARBA00022527"/>
    </source>
</evidence>
<evidence type="ECO:0000256" key="3">
    <source>
        <dbReference type="ARBA" id="ARBA00022777"/>
    </source>
</evidence>
<dbReference type="Gene3D" id="3.20.200.10">
    <property type="entry name" value="MHCK/EF2 kinase"/>
    <property type="match status" value="1"/>
</dbReference>
<dbReference type="Proteomes" id="UP001362999">
    <property type="component" value="Unassembled WGS sequence"/>
</dbReference>
<feature type="domain" description="Alpha-type protein kinase" evidence="5">
    <location>
        <begin position="162"/>
        <end position="405"/>
    </location>
</feature>
<dbReference type="EMBL" id="JAWWNJ010000005">
    <property type="protein sequence ID" value="KAK7055717.1"/>
    <property type="molecule type" value="Genomic_DNA"/>
</dbReference>
<evidence type="ECO:0000256" key="4">
    <source>
        <dbReference type="SAM" id="MobiDB-lite"/>
    </source>
</evidence>
<dbReference type="PROSITE" id="PS51158">
    <property type="entry name" value="ALPHA_KINASE"/>
    <property type="match status" value="1"/>
</dbReference>
<protein>
    <submittedName>
        <fullName evidence="6">Kinase-like domain-containing protein</fullName>
    </submittedName>
</protein>
<evidence type="ECO:0000259" key="5">
    <source>
        <dbReference type="PROSITE" id="PS51158"/>
    </source>
</evidence>
<evidence type="ECO:0000256" key="2">
    <source>
        <dbReference type="ARBA" id="ARBA00022679"/>
    </source>
</evidence>